<dbReference type="Proteomes" id="UP000319576">
    <property type="component" value="Chromosome"/>
</dbReference>
<dbReference type="AlphaFoldDB" id="A0A517XNQ7"/>
<sequence>MNPLAAAPGIPTALDASVLVLNKTFMAVHVISVRRAFCLLCKDLAEVVSLEEGAFATYTFQSWAELSELRSKLNVQSDDDWVRTPTAALQAPRVIRLLGYDRMPKQTVKFNRRNIFARDHNQCQYCGKKFPTSELSLDHVSPRSQGGGTTWDNIVCACVDCNVRKGGRTPRQANMTLIRKPEKPKRSPLLNLKLTQKKYQSWASFVDAAYWSVELKG</sequence>
<proteinExistence type="predicted"/>
<dbReference type="SMART" id="SM00507">
    <property type="entry name" value="HNHc"/>
    <property type="match status" value="1"/>
</dbReference>
<dbReference type="GO" id="GO:0004519">
    <property type="term" value="F:endonuclease activity"/>
    <property type="evidence" value="ECO:0007669"/>
    <property type="project" value="UniProtKB-KW"/>
</dbReference>
<dbReference type="KEGG" id="uli:ETAA1_10260"/>
<name>A0A517XNQ7_9BACT</name>
<gene>
    <name evidence="2" type="ORF">ETAA1_10260</name>
</gene>
<dbReference type="InterPro" id="IPR029471">
    <property type="entry name" value="HNH_5"/>
</dbReference>
<dbReference type="InterPro" id="IPR003615">
    <property type="entry name" value="HNH_nuc"/>
</dbReference>
<keyword evidence="2" id="KW-0255">Endonuclease</keyword>
<dbReference type="Pfam" id="PF14279">
    <property type="entry name" value="HNH_5"/>
    <property type="match status" value="1"/>
</dbReference>
<keyword evidence="3" id="KW-1185">Reference proteome</keyword>
<dbReference type="EMBL" id="CP036273">
    <property type="protein sequence ID" value="QDU19122.1"/>
    <property type="molecule type" value="Genomic_DNA"/>
</dbReference>
<dbReference type="RefSeq" id="WP_145234870.1">
    <property type="nucleotide sequence ID" value="NZ_CP036273.1"/>
</dbReference>
<dbReference type="InterPro" id="IPR052892">
    <property type="entry name" value="NA-targeting_endonuclease"/>
</dbReference>
<accession>A0A517XNQ7</accession>
<evidence type="ECO:0000313" key="2">
    <source>
        <dbReference type="EMBL" id="QDU19122.1"/>
    </source>
</evidence>
<dbReference type="PANTHER" id="PTHR33877">
    <property type="entry name" value="SLL1193 PROTEIN"/>
    <property type="match status" value="1"/>
</dbReference>
<reference evidence="2 3" key="1">
    <citation type="submission" date="2019-02" db="EMBL/GenBank/DDBJ databases">
        <title>Deep-cultivation of Planctomycetes and their phenomic and genomic characterization uncovers novel biology.</title>
        <authorList>
            <person name="Wiegand S."/>
            <person name="Jogler M."/>
            <person name="Boedeker C."/>
            <person name="Pinto D."/>
            <person name="Vollmers J."/>
            <person name="Rivas-Marin E."/>
            <person name="Kohn T."/>
            <person name="Peeters S.H."/>
            <person name="Heuer A."/>
            <person name="Rast P."/>
            <person name="Oberbeckmann S."/>
            <person name="Bunk B."/>
            <person name="Jeske O."/>
            <person name="Meyerdierks A."/>
            <person name="Storesund J.E."/>
            <person name="Kallscheuer N."/>
            <person name="Luecker S."/>
            <person name="Lage O.M."/>
            <person name="Pohl T."/>
            <person name="Merkel B.J."/>
            <person name="Hornburger P."/>
            <person name="Mueller R.-W."/>
            <person name="Bruemmer F."/>
            <person name="Labrenz M."/>
            <person name="Spormann A.M."/>
            <person name="Op den Camp H."/>
            <person name="Overmann J."/>
            <person name="Amann R."/>
            <person name="Jetten M.S.M."/>
            <person name="Mascher T."/>
            <person name="Medema M.H."/>
            <person name="Devos D.P."/>
            <person name="Kaster A.-K."/>
            <person name="Ovreas L."/>
            <person name="Rohde M."/>
            <person name="Galperin M.Y."/>
            <person name="Jogler C."/>
        </authorList>
    </citation>
    <scope>NUCLEOTIDE SEQUENCE [LARGE SCALE GENOMIC DNA]</scope>
    <source>
        <strain evidence="2 3">ETA_A1</strain>
    </source>
</reference>
<keyword evidence="2" id="KW-0540">Nuclease</keyword>
<protein>
    <submittedName>
        <fullName evidence="2">HNH endonuclease</fullName>
    </submittedName>
</protein>
<dbReference type="Gene3D" id="1.10.30.50">
    <property type="match status" value="1"/>
</dbReference>
<feature type="domain" description="HNH nuclease" evidence="1">
    <location>
        <begin position="110"/>
        <end position="163"/>
    </location>
</feature>
<keyword evidence="2" id="KW-0378">Hydrolase</keyword>
<dbReference type="PANTHER" id="PTHR33877:SF2">
    <property type="entry name" value="OS07G0170200 PROTEIN"/>
    <property type="match status" value="1"/>
</dbReference>
<evidence type="ECO:0000313" key="3">
    <source>
        <dbReference type="Proteomes" id="UP000319576"/>
    </source>
</evidence>
<organism evidence="2 3">
    <name type="scientific">Urbifossiella limnaea</name>
    <dbReference type="NCBI Taxonomy" id="2528023"/>
    <lineage>
        <taxon>Bacteria</taxon>
        <taxon>Pseudomonadati</taxon>
        <taxon>Planctomycetota</taxon>
        <taxon>Planctomycetia</taxon>
        <taxon>Gemmatales</taxon>
        <taxon>Gemmataceae</taxon>
        <taxon>Urbifossiella</taxon>
    </lineage>
</organism>
<dbReference type="CDD" id="cd00085">
    <property type="entry name" value="HNHc"/>
    <property type="match status" value="1"/>
</dbReference>
<evidence type="ECO:0000259" key="1">
    <source>
        <dbReference type="SMART" id="SM00507"/>
    </source>
</evidence>
<dbReference type="OrthoDB" id="9802901at2"/>